<evidence type="ECO:0000313" key="2">
    <source>
        <dbReference type="EMBL" id="CAG8547307.1"/>
    </source>
</evidence>
<accession>A0A9N9AZM3</accession>
<dbReference type="AlphaFoldDB" id="A0A9N9AZM3"/>
<gene>
    <name evidence="2" type="ORF">FMOSSE_LOCUS6285</name>
</gene>
<name>A0A9N9AZM3_FUNMO</name>
<feature type="compositionally biased region" description="Basic residues" evidence="1">
    <location>
        <begin position="34"/>
        <end position="43"/>
    </location>
</feature>
<feature type="region of interest" description="Disordered" evidence="1">
    <location>
        <begin position="1"/>
        <end position="43"/>
    </location>
</feature>
<reference evidence="2" key="1">
    <citation type="submission" date="2021-06" db="EMBL/GenBank/DDBJ databases">
        <authorList>
            <person name="Kallberg Y."/>
            <person name="Tangrot J."/>
            <person name="Rosling A."/>
        </authorList>
    </citation>
    <scope>NUCLEOTIDE SEQUENCE</scope>
    <source>
        <strain evidence="2">87-6 pot B 2015</strain>
    </source>
</reference>
<protein>
    <submittedName>
        <fullName evidence="2">8115_t:CDS:1</fullName>
    </submittedName>
</protein>
<organism evidence="2 3">
    <name type="scientific">Funneliformis mosseae</name>
    <name type="common">Endomycorrhizal fungus</name>
    <name type="synonym">Glomus mosseae</name>
    <dbReference type="NCBI Taxonomy" id="27381"/>
    <lineage>
        <taxon>Eukaryota</taxon>
        <taxon>Fungi</taxon>
        <taxon>Fungi incertae sedis</taxon>
        <taxon>Mucoromycota</taxon>
        <taxon>Glomeromycotina</taxon>
        <taxon>Glomeromycetes</taxon>
        <taxon>Glomerales</taxon>
        <taxon>Glomeraceae</taxon>
        <taxon>Funneliformis</taxon>
    </lineage>
</organism>
<comment type="caution">
    <text evidence="2">The sequence shown here is derived from an EMBL/GenBank/DDBJ whole genome shotgun (WGS) entry which is preliminary data.</text>
</comment>
<feature type="compositionally biased region" description="Polar residues" evidence="1">
    <location>
        <begin position="1"/>
        <end position="18"/>
    </location>
</feature>
<sequence>MTNISCSGALQPSRFSQLQPPPSGVHSAEISVMKKTKRPNKQR</sequence>
<dbReference type="Proteomes" id="UP000789375">
    <property type="component" value="Unassembled WGS sequence"/>
</dbReference>
<dbReference type="EMBL" id="CAJVPP010001302">
    <property type="protein sequence ID" value="CAG8547307.1"/>
    <property type="molecule type" value="Genomic_DNA"/>
</dbReference>
<evidence type="ECO:0000313" key="3">
    <source>
        <dbReference type="Proteomes" id="UP000789375"/>
    </source>
</evidence>
<evidence type="ECO:0000256" key="1">
    <source>
        <dbReference type="SAM" id="MobiDB-lite"/>
    </source>
</evidence>
<proteinExistence type="predicted"/>
<keyword evidence="3" id="KW-1185">Reference proteome</keyword>